<dbReference type="Proteomes" id="UP000315112">
    <property type="component" value="Unassembled WGS sequence"/>
</dbReference>
<reference evidence="1 4" key="3">
    <citation type="submission" date="2019-12" db="EMBL/GenBank/DDBJ databases">
        <title>Draft Genome Sequences of Six Type Strains of the Genus Massilia.</title>
        <authorList>
            <person name="Miess H."/>
            <person name="Frediansyah A."/>
            <person name="Goeker M."/>
            <person name="Gross H."/>
        </authorList>
    </citation>
    <scope>NUCLEOTIDE SEQUENCE [LARGE SCALE GENOMIC DNA]</scope>
    <source>
        <strain evidence="1 4">DSM 26639</strain>
    </source>
</reference>
<keyword evidence="4" id="KW-1185">Reference proteome</keyword>
<dbReference type="EMBL" id="CP046904">
    <property type="protein sequence ID" value="QGZ38060.1"/>
    <property type="molecule type" value="Genomic_DNA"/>
</dbReference>
<proteinExistence type="predicted"/>
<evidence type="ECO:0000313" key="2">
    <source>
        <dbReference type="EMBL" id="TWI40998.1"/>
    </source>
</evidence>
<dbReference type="Proteomes" id="UP000437862">
    <property type="component" value="Chromosome"/>
</dbReference>
<evidence type="ECO:0000313" key="1">
    <source>
        <dbReference type="EMBL" id="QGZ38060.1"/>
    </source>
</evidence>
<sequence>MTTLTANAATLGNTESTLTRVLRVIRKELRRAFELSGAPYVEALPPL</sequence>
<name>A0A562P994_9BURK</name>
<reference evidence="2" key="2">
    <citation type="submission" date="2019-07" db="EMBL/GenBank/DDBJ databases">
        <authorList>
            <person name="Whitman W."/>
            <person name="Huntemann M."/>
            <person name="Clum A."/>
            <person name="Pillay M."/>
            <person name="Palaniappan K."/>
            <person name="Varghese N."/>
            <person name="Mikhailova N."/>
            <person name="Stamatis D."/>
            <person name="Reddy T."/>
            <person name="Daum C."/>
            <person name="Shapiro N."/>
            <person name="Ivanova N."/>
            <person name="Kyrpides N."/>
            <person name="Woyke T."/>
        </authorList>
    </citation>
    <scope>NUCLEOTIDE SEQUENCE</scope>
    <source>
        <strain evidence="2">CGMCC 1.10685</strain>
    </source>
</reference>
<evidence type="ECO:0000313" key="3">
    <source>
        <dbReference type="Proteomes" id="UP000315112"/>
    </source>
</evidence>
<reference evidence="2 3" key="1">
    <citation type="journal article" date="2015" name="Stand. Genomic Sci.">
        <title>Genomic Encyclopedia of Bacterial and Archaeal Type Strains, Phase III: the genomes of soil and plant-associated and newly described type strains.</title>
        <authorList>
            <person name="Whitman W.B."/>
            <person name="Woyke T."/>
            <person name="Klenk H.P."/>
            <person name="Zhou Y."/>
            <person name="Lilburn T.G."/>
            <person name="Beck B.J."/>
            <person name="De Vos P."/>
            <person name="Vandamme P."/>
            <person name="Eisen J.A."/>
            <person name="Garrity G."/>
            <person name="Hugenholtz P."/>
            <person name="Kyrpides N.C."/>
        </authorList>
    </citation>
    <scope>NUCLEOTIDE SEQUENCE [LARGE SCALE GENOMIC DNA]</scope>
    <source>
        <strain evidence="2 3">CGMCC 1.10685</strain>
    </source>
</reference>
<accession>A0A562P994</accession>
<dbReference type="EMBL" id="VLKW01000019">
    <property type="protein sequence ID" value="TWI40998.1"/>
    <property type="molecule type" value="Genomic_DNA"/>
</dbReference>
<dbReference type="AlphaFoldDB" id="A0A562P994"/>
<gene>
    <name evidence="1" type="ORF">GO485_02680</name>
    <name evidence="2" type="ORF">IP92_05818</name>
</gene>
<dbReference type="RefSeq" id="WP_158206667.1">
    <property type="nucleotide sequence ID" value="NZ_CP046904.1"/>
</dbReference>
<evidence type="ECO:0000313" key="4">
    <source>
        <dbReference type="Proteomes" id="UP000437862"/>
    </source>
</evidence>
<organism evidence="2 3">
    <name type="scientific">Pseudoduganella flava</name>
    <dbReference type="NCBI Taxonomy" id="871742"/>
    <lineage>
        <taxon>Bacteria</taxon>
        <taxon>Pseudomonadati</taxon>
        <taxon>Pseudomonadota</taxon>
        <taxon>Betaproteobacteria</taxon>
        <taxon>Burkholderiales</taxon>
        <taxon>Oxalobacteraceae</taxon>
        <taxon>Telluria group</taxon>
        <taxon>Pseudoduganella</taxon>
    </lineage>
</organism>
<protein>
    <submittedName>
        <fullName evidence="2">Uncharacterized protein</fullName>
    </submittedName>
</protein>